<organism evidence="1">
    <name type="scientific">marine sediment metagenome</name>
    <dbReference type="NCBI Taxonomy" id="412755"/>
    <lineage>
        <taxon>unclassified sequences</taxon>
        <taxon>metagenomes</taxon>
        <taxon>ecological metagenomes</taxon>
    </lineage>
</organism>
<reference evidence="1" key="1">
    <citation type="journal article" date="2015" name="Nature">
        <title>Complex archaea that bridge the gap between prokaryotes and eukaryotes.</title>
        <authorList>
            <person name="Spang A."/>
            <person name="Saw J.H."/>
            <person name="Jorgensen S.L."/>
            <person name="Zaremba-Niedzwiedzka K."/>
            <person name="Martijn J."/>
            <person name="Lind A.E."/>
            <person name="van Eijk R."/>
            <person name="Schleper C."/>
            <person name="Guy L."/>
            <person name="Ettema T.J."/>
        </authorList>
    </citation>
    <scope>NUCLEOTIDE SEQUENCE</scope>
</reference>
<dbReference type="EMBL" id="LAZR01002194">
    <property type="protein sequence ID" value="KKN33225.1"/>
    <property type="molecule type" value="Genomic_DNA"/>
</dbReference>
<evidence type="ECO:0000313" key="1">
    <source>
        <dbReference type="EMBL" id="KKN33225.1"/>
    </source>
</evidence>
<dbReference type="AlphaFoldDB" id="A0A0F9PN68"/>
<sequence>MKKLREVARDSKGQVMWVHGRTHLSPLTYREWREGKDMTSGRIKKSIYTFHAPFTTNMEDCPHINIPIKCYRGVKR</sequence>
<comment type="caution">
    <text evidence="1">The sequence shown here is derived from an EMBL/GenBank/DDBJ whole genome shotgun (WGS) entry which is preliminary data.</text>
</comment>
<protein>
    <submittedName>
        <fullName evidence="1">Uncharacterized protein</fullName>
    </submittedName>
</protein>
<gene>
    <name evidence="1" type="ORF">LCGC14_0805640</name>
</gene>
<name>A0A0F9PN68_9ZZZZ</name>
<proteinExistence type="predicted"/>
<accession>A0A0F9PN68</accession>